<protein>
    <submittedName>
        <fullName evidence="3">4F5 protein family domain-containing protein</fullName>
    </submittedName>
</protein>
<reference evidence="3" key="1">
    <citation type="submission" date="2023-01" db="EMBL/GenBank/DDBJ databases">
        <title>The growth and conidiation of Purpureocillium lavendulum are regulated by nitrogen source and histone H3K14 acetylation.</title>
        <authorList>
            <person name="Tang P."/>
            <person name="Han J."/>
            <person name="Zhang C."/>
            <person name="Tang P."/>
            <person name="Qi F."/>
            <person name="Zhang K."/>
            <person name="Liang L."/>
        </authorList>
    </citation>
    <scope>NUCLEOTIDE SEQUENCE</scope>
    <source>
        <strain evidence="3">YMF1.00683</strain>
    </source>
</reference>
<keyword evidence="4" id="KW-1185">Reference proteome</keyword>
<evidence type="ECO:0000313" key="4">
    <source>
        <dbReference type="Proteomes" id="UP001163105"/>
    </source>
</evidence>
<dbReference type="EMBL" id="JAQHRD010000005">
    <property type="protein sequence ID" value="KAJ6440763.1"/>
    <property type="molecule type" value="Genomic_DNA"/>
</dbReference>
<gene>
    <name evidence="3" type="ORF">O9K51_06554</name>
</gene>
<evidence type="ECO:0000259" key="2">
    <source>
        <dbReference type="Pfam" id="PF04419"/>
    </source>
</evidence>
<dbReference type="Pfam" id="PF04419">
    <property type="entry name" value="SERF-like_N"/>
    <property type="match status" value="1"/>
</dbReference>
<feature type="compositionally biased region" description="Polar residues" evidence="1">
    <location>
        <begin position="21"/>
        <end position="35"/>
    </location>
</feature>
<feature type="domain" description="Small EDRK-rich factor-like N-terminal" evidence="2">
    <location>
        <begin position="7"/>
        <end position="42"/>
    </location>
</feature>
<comment type="caution">
    <text evidence="3">The sequence shown here is derived from an EMBL/GenBank/DDBJ whole genome shotgun (WGS) entry which is preliminary data.</text>
</comment>
<sequence>MTAISTMARGNQRDQARAKNQKAQASVKSKTNMSGTEFARNKEAVADIMRQKQAAAEAKKQAEAAKK</sequence>
<dbReference type="AlphaFoldDB" id="A0AB34FPF3"/>
<proteinExistence type="predicted"/>
<name>A0AB34FPF3_9HYPO</name>
<accession>A0AB34FPF3</accession>
<evidence type="ECO:0000313" key="3">
    <source>
        <dbReference type="EMBL" id="KAJ6440763.1"/>
    </source>
</evidence>
<organism evidence="3 4">
    <name type="scientific">Purpureocillium lavendulum</name>
    <dbReference type="NCBI Taxonomy" id="1247861"/>
    <lineage>
        <taxon>Eukaryota</taxon>
        <taxon>Fungi</taxon>
        <taxon>Dikarya</taxon>
        <taxon>Ascomycota</taxon>
        <taxon>Pezizomycotina</taxon>
        <taxon>Sordariomycetes</taxon>
        <taxon>Hypocreomycetidae</taxon>
        <taxon>Hypocreales</taxon>
        <taxon>Ophiocordycipitaceae</taxon>
        <taxon>Purpureocillium</taxon>
    </lineage>
</organism>
<evidence type="ECO:0000256" key="1">
    <source>
        <dbReference type="SAM" id="MobiDB-lite"/>
    </source>
</evidence>
<dbReference type="InterPro" id="IPR007513">
    <property type="entry name" value="SERF-like_N"/>
</dbReference>
<dbReference type="Proteomes" id="UP001163105">
    <property type="component" value="Unassembled WGS sequence"/>
</dbReference>
<feature type="region of interest" description="Disordered" evidence="1">
    <location>
        <begin position="1"/>
        <end position="39"/>
    </location>
</feature>